<keyword evidence="2" id="KW-1185">Reference proteome</keyword>
<dbReference type="EMBL" id="SBIQ01000216">
    <property type="protein sequence ID" value="KAF7682595.1"/>
    <property type="molecule type" value="Genomic_DNA"/>
</dbReference>
<comment type="caution">
    <text evidence="1">The sequence shown here is derived from an EMBL/GenBank/DDBJ whole genome shotgun (WGS) entry which is preliminary data.</text>
</comment>
<accession>A0ABQ7HWU5</accession>
<protein>
    <submittedName>
        <fullName evidence="1">Uncharacterized protein</fullName>
    </submittedName>
</protein>
<evidence type="ECO:0000313" key="2">
    <source>
        <dbReference type="Proteomes" id="UP001516464"/>
    </source>
</evidence>
<dbReference type="Proteomes" id="UP001516464">
    <property type="component" value="Unassembled WGS sequence"/>
</dbReference>
<evidence type="ECO:0000313" key="1">
    <source>
        <dbReference type="EMBL" id="KAF7682595.1"/>
    </source>
</evidence>
<proteinExistence type="predicted"/>
<organism evidence="1 2">
    <name type="scientific">Astathelohania contejeani</name>
    <dbReference type="NCBI Taxonomy" id="164912"/>
    <lineage>
        <taxon>Eukaryota</taxon>
        <taxon>Fungi</taxon>
        <taxon>Fungi incertae sedis</taxon>
        <taxon>Microsporidia</taxon>
        <taxon>Astathelohaniidae</taxon>
        <taxon>Astathelohania</taxon>
    </lineage>
</organism>
<name>A0ABQ7HWU5_9MICR</name>
<gene>
    <name evidence="1" type="ORF">TCON_2183</name>
</gene>
<reference evidence="1 2" key="1">
    <citation type="submission" date="2019-01" db="EMBL/GenBank/DDBJ databases">
        <title>Genomes sequencing and comparative genomics of infectious freshwater microsporidia, Cucumispora dikerogammari and Thelohania contejeani.</title>
        <authorList>
            <person name="Cormier A."/>
            <person name="Giraud I."/>
            <person name="Wattier R."/>
            <person name="Teixeira M."/>
            <person name="Grandjean F."/>
            <person name="Rigaud T."/>
            <person name="Cordaux R."/>
        </authorList>
    </citation>
    <scope>NUCLEOTIDE SEQUENCE [LARGE SCALE GENOMIC DNA]</scope>
    <source>
        <strain evidence="1">T1</strain>
        <tissue evidence="1">Spores</tissue>
    </source>
</reference>
<sequence>MRNWSIEDFNTFLNTQYIKPRYQKHILKIIILKRYKSLPILKFIIKLQKNKRFTKLVNKYLLETYPIFEKSGLYPAEPIYTFTDRGIYEYGDIIVSLQKGIYDNTYFNFVKTFHTVFHYLEVGAIKEEEYTNVQACGDHKNGGIIGVSKHDLNEIIEKLIKDILLIDKEISKKKISKNLYRIIIHNEIEDDMYMLLLRTKFFMDMIKFRIFYHFGEKYFDLKLAKKMIKYEKRWENWRKSGYPNLGNVVKEKQLKIINDDIKIKKTVHEKYELLDCEFPMDEPIPEDVPEWHKKRIDMFK</sequence>